<organism evidence="1 2">
    <name type="scientific">Ruminococcus flavefaciens 007c</name>
    <dbReference type="NCBI Taxonomy" id="1341157"/>
    <lineage>
        <taxon>Bacteria</taxon>
        <taxon>Bacillati</taxon>
        <taxon>Bacillota</taxon>
        <taxon>Clostridia</taxon>
        <taxon>Eubacteriales</taxon>
        <taxon>Oscillospiraceae</taxon>
        <taxon>Ruminococcus</taxon>
    </lineage>
</organism>
<evidence type="ECO:0000313" key="1">
    <source>
        <dbReference type="EMBL" id="EWM53007.1"/>
    </source>
</evidence>
<evidence type="ECO:0000313" key="2">
    <source>
        <dbReference type="Proteomes" id="UP000019365"/>
    </source>
</evidence>
<sequence>MIGLSVFVLVKLYLEAVTAAVHVLYGAERGIALCSYTHIFYSLTVDNKTAG</sequence>
<dbReference type="Proteomes" id="UP000019365">
    <property type="component" value="Unassembled WGS sequence"/>
</dbReference>
<keyword evidence="2" id="KW-1185">Reference proteome</keyword>
<name>W7UX79_RUMFL</name>
<comment type="caution">
    <text evidence="1">The sequence shown here is derived from an EMBL/GenBank/DDBJ whole genome shotgun (WGS) entry which is preliminary data.</text>
</comment>
<reference evidence="1 2" key="1">
    <citation type="journal article" date="2014" name="PLoS ONE">
        <title>Rumen cellulosomics: divergent fiber-degrading strategies revealed by comparative genome-wide analysis of six ruminococcal strains.</title>
        <authorList>
            <person name="Dassa B."/>
            <person name="Borovok I."/>
            <person name="Ruimy-Israeli V."/>
            <person name="Lamed R."/>
            <person name="Flint H.J."/>
            <person name="Duncan S.H."/>
            <person name="Henrissat B."/>
            <person name="Coutinho P."/>
            <person name="Morrison M."/>
            <person name="Mosoni P."/>
            <person name="Yeoman C.J."/>
            <person name="White B.A."/>
            <person name="Bayer E.A."/>
        </authorList>
    </citation>
    <scope>NUCLEOTIDE SEQUENCE [LARGE SCALE GENOMIC DNA]</scope>
    <source>
        <strain evidence="1 2">007c</strain>
    </source>
</reference>
<dbReference type="AlphaFoldDB" id="W7UX79"/>
<gene>
    <name evidence="1" type="ORF">RF007C_15455</name>
</gene>
<dbReference type="EMBL" id="ATAX01000028">
    <property type="protein sequence ID" value="EWM53007.1"/>
    <property type="molecule type" value="Genomic_DNA"/>
</dbReference>
<protein>
    <submittedName>
        <fullName evidence="1">Uncharacterized protein</fullName>
    </submittedName>
</protein>
<accession>W7UX79</accession>
<proteinExistence type="predicted"/>